<proteinExistence type="predicted"/>
<evidence type="ECO:0008006" key="3">
    <source>
        <dbReference type="Google" id="ProtNLM"/>
    </source>
</evidence>
<dbReference type="AlphaFoldDB" id="A0A0G1VR34"/>
<dbReference type="GO" id="GO:0003677">
    <property type="term" value="F:DNA binding"/>
    <property type="evidence" value="ECO:0007669"/>
    <property type="project" value="InterPro"/>
</dbReference>
<protein>
    <recommendedName>
        <fullName evidence="3">Transcriptional modulator of MazE/toxin, MazF</fullName>
    </recommendedName>
</protein>
<sequence length="106" mass="11686">MSKGRIVLIPFPFTDLSGQKVRPALILHASRGDDCIVAFISSRIEKRNPFDVRISASEANGLKTESVVKVDKLATLQKKIVIGELGVAEQTVRRAVDAALRKLFRI</sequence>
<reference evidence="1 2" key="1">
    <citation type="journal article" date="2015" name="Nature">
        <title>rRNA introns, odd ribosomes, and small enigmatic genomes across a large radiation of phyla.</title>
        <authorList>
            <person name="Brown C.T."/>
            <person name="Hug L.A."/>
            <person name="Thomas B.C."/>
            <person name="Sharon I."/>
            <person name="Castelle C.J."/>
            <person name="Singh A."/>
            <person name="Wilkins M.J."/>
            <person name="Williams K.H."/>
            <person name="Banfield J.F."/>
        </authorList>
    </citation>
    <scope>NUCLEOTIDE SEQUENCE [LARGE SCALE GENOMIC DNA]</scope>
</reference>
<evidence type="ECO:0000313" key="1">
    <source>
        <dbReference type="EMBL" id="KKW08740.1"/>
    </source>
</evidence>
<organism evidence="1 2">
    <name type="scientific">Candidatus Kaiserbacteria bacterium GW2011_GWA2_49_19</name>
    <dbReference type="NCBI Taxonomy" id="1618669"/>
    <lineage>
        <taxon>Bacteria</taxon>
        <taxon>Candidatus Kaiseribacteriota</taxon>
    </lineage>
</organism>
<dbReference type="Gene3D" id="2.30.30.110">
    <property type="match status" value="1"/>
</dbReference>
<dbReference type="Proteomes" id="UP000033965">
    <property type="component" value="Unassembled WGS sequence"/>
</dbReference>
<name>A0A0G1VR34_9BACT</name>
<dbReference type="EMBL" id="LCPZ01000007">
    <property type="protein sequence ID" value="KKW08740.1"/>
    <property type="molecule type" value="Genomic_DNA"/>
</dbReference>
<dbReference type="Pfam" id="PF02452">
    <property type="entry name" value="PemK_toxin"/>
    <property type="match status" value="1"/>
</dbReference>
<dbReference type="SUPFAM" id="SSF50118">
    <property type="entry name" value="Cell growth inhibitor/plasmid maintenance toxic component"/>
    <property type="match status" value="1"/>
</dbReference>
<evidence type="ECO:0000313" key="2">
    <source>
        <dbReference type="Proteomes" id="UP000033965"/>
    </source>
</evidence>
<accession>A0A0G1VR34</accession>
<gene>
    <name evidence="1" type="ORF">UY44_C0007G0002</name>
</gene>
<dbReference type="InterPro" id="IPR003477">
    <property type="entry name" value="PemK-like"/>
</dbReference>
<dbReference type="InterPro" id="IPR011067">
    <property type="entry name" value="Plasmid_toxin/cell-grow_inhib"/>
</dbReference>
<comment type="caution">
    <text evidence="1">The sequence shown here is derived from an EMBL/GenBank/DDBJ whole genome shotgun (WGS) entry which is preliminary data.</text>
</comment>